<reference evidence="1 2" key="1">
    <citation type="submission" date="2016-08" db="EMBL/GenBank/DDBJ databases">
        <authorList>
            <person name="Seilhamer J.J."/>
        </authorList>
    </citation>
    <scope>NUCLEOTIDE SEQUENCE [LARGE SCALE GENOMIC DNA]</scope>
    <source>
        <strain evidence="1 2">A37T2</strain>
    </source>
</reference>
<organism evidence="1 2">
    <name type="scientific">Chitinophaga costaii</name>
    <dbReference type="NCBI Taxonomy" id="1335309"/>
    <lineage>
        <taxon>Bacteria</taxon>
        <taxon>Pseudomonadati</taxon>
        <taxon>Bacteroidota</taxon>
        <taxon>Chitinophagia</taxon>
        <taxon>Chitinophagales</taxon>
        <taxon>Chitinophagaceae</taxon>
        <taxon>Chitinophaga</taxon>
    </lineage>
</organism>
<dbReference type="EMBL" id="FMAR01000001">
    <property type="protein sequence ID" value="SCB75555.1"/>
    <property type="molecule type" value="Genomic_DNA"/>
</dbReference>
<evidence type="ECO:0000313" key="1">
    <source>
        <dbReference type="EMBL" id="SCB75555.1"/>
    </source>
</evidence>
<proteinExistence type="predicted"/>
<name>A0A1C3YZM9_9BACT</name>
<dbReference type="Proteomes" id="UP000242818">
    <property type="component" value="Unassembled WGS sequence"/>
</dbReference>
<evidence type="ECO:0000313" key="2">
    <source>
        <dbReference type="Proteomes" id="UP000242818"/>
    </source>
</evidence>
<keyword evidence="2" id="KW-1185">Reference proteome</keyword>
<gene>
    <name evidence="1" type="ORF">GA0116948_101177</name>
</gene>
<accession>A0A1C3YZM9</accession>
<sequence>MTGCAGISLHSGMSKEKDVVVNLSKKHPQTGEPATAGHTFVIGSLGNKKDWYEIDTEELNTLTDADLQHRLFEKLHARKPH</sequence>
<dbReference type="STRING" id="1335309.GA0116948_101177"/>
<dbReference type="AlphaFoldDB" id="A0A1C3YZM9"/>
<protein>
    <submittedName>
        <fullName evidence="1">Uncharacterized protein</fullName>
    </submittedName>
</protein>